<evidence type="ECO:0000313" key="1">
    <source>
        <dbReference type="EMBL" id="MED6241258.1"/>
    </source>
</evidence>
<proteinExistence type="predicted"/>
<gene>
    <name evidence="1" type="ORF">ATANTOWER_005347</name>
</gene>
<organism evidence="1 2">
    <name type="scientific">Ataeniobius toweri</name>
    <dbReference type="NCBI Taxonomy" id="208326"/>
    <lineage>
        <taxon>Eukaryota</taxon>
        <taxon>Metazoa</taxon>
        <taxon>Chordata</taxon>
        <taxon>Craniata</taxon>
        <taxon>Vertebrata</taxon>
        <taxon>Euteleostomi</taxon>
        <taxon>Actinopterygii</taxon>
        <taxon>Neopterygii</taxon>
        <taxon>Teleostei</taxon>
        <taxon>Neoteleostei</taxon>
        <taxon>Acanthomorphata</taxon>
        <taxon>Ovalentaria</taxon>
        <taxon>Atherinomorphae</taxon>
        <taxon>Cyprinodontiformes</taxon>
        <taxon>Goodeidae</taxon>
        <taxon>Ataeniobius</taxon>
    </lineage>
</organism>
<accession>A0ABU7AUR6</accession>
<sequence length="126" mass="13353">MLSGFTWRIAAAAKPSAPAPAPTPPSLLGAASRSPVAGVALPLARGSAFLAVETQRNMRERIVKAQARFRTLSEGKGVLTQCRGRKTTAVTLWSQLLMPINLDCKTFKTVFTGVGVQGSKPKCETV</sequence>
<reference evidence="1 2" key="1">
    <citation type="submission" date="2021-07" db="EMBL/GenBank/DDBJ databases">
        <authorList>
            <person name="Palmer J.M."/>
        </authorList>
    </citation>
    <scope>NUCLEOTIDE SEQUENCE [LARGE SCALE GENOMIC DNA]</scope>
    <source>
        <strain evidence="1 2">AT_MEX2019</strain>
        <tissue evidence="1">Muscle</tissue>
    </source>
</reference>
<dbReference type="Proteomes" id="UP001345963">
    <property type="component" value="Unassembled WGS sequence"/>
</dbReference>
<protein>
    <submittedName>
        <fullName evidence="1">Uncharacterized protein</fullName>
    </submittedName>
</protein>
<dbReference type="EMBL" id="JAHUTI010029663">
    <property type="protein sequence ID" value="MED6241258.1"/>
    <property type="molecule type" value="Genomic_DNA"/>
</dbReference>
<name>A0ABU7AUR6_9TELE</name>
<evidence type="ECO:0000313" key="2">
    <source>
        <dbReference type="Proteomes" id="UP001345963"/>
    </source>
</evidence>
<comment type="caution">
    <text evidence="1">The sequence shown here is derived from an EMBL/GenBank/DDBJ whole genome shotgun (WGS) entry which is preliminary data.</text>
</comment>
<keyword evidence="2" id="KW-1185">Reference proteome</keyword>